<comment type="caution">
    <text evidence="1">The sequence shown here is derived from an EMBL/GenBank/DDBJ whole genome shotgun (WGS) entry which is preliminary data.</text>
</comment>
<dbReference type="EMBL" id="CAJVPW010063174">
    <property type="protein sequence ID" value="CAG8784389.1"/>
    <property type="molecule type" value="Genomic_DNA"/>
</dbReference>
<gene>
    <name evidence="1" type="ORF">SPELUC_LOCUS16654</name>
</gene>
<reference evidence="1" key="1">
    <citation type="submission" date="2021-06" db="EMBL/GenBank/DDBJ databases">
        <authorList>
            <person name="Kallberg Y."/>
            <person name="Tangrot J."/>
            <person name="Rosling A."/>
        </authorList>
    </citation>
    <scope>NUCLEOTIDE SEQUENCE</scope>
    <source>
        <strain evidence="1">28 12/20/2015</strain>
    </source>
</reference>
<dbReference type="Proteomes" id="UP000789366">
    <property type="component" value="Unassembled WGS sequence"/>
</dbReference>
<accession>A0ACA9RAB1</accession>
<keyword evidence="2" id="KW-1185">Reference proteome</keyword>
<sequence>HLSANPKLSVFTYLEITADCGIQLNARFCGRTSWKVVVNHTLRFPYGKLHYWYPFSLTENSVS</sequence>
<feature type="non-terminal residue" evidence="1">
    <location>
        <position position="1"/>
    </location>
</feature>
<evidence type="ECO:0000313" key="2">
    <source>
        <dbReference type="Proteomes" id="UP000789366"/>
    </source>
</evidence>
<proteinExistence type="predicted"/>
<feature type="non-terminal residue" evidence="1">
    <location>
        <position position="63"/>
    </location>
</feature>
<evidence type="ECO:0000313" key="1">
    <source>
        <dbReference type="EMBL" id="CAG8784389.1"/>
    </source>
</evidence>
<organism evidence="1 2">
    <name type="scientific">Cetraspora pellucida</name>
    <dbReference type="NCBI Taxonomy" id="1433469"/>
    <lineage>
        <taxon>Eukaryota</taxon>
        <taxon>Fungi</taxon>
        <taxon>Fungi incertae sedis</taxon>
        <taxon>Mucoromycota</taxon>
        <taxon>Glomeromycotina</taxon>
        <taxon>Glomeromycetes</taxon>
        <taxon>Diversisporales</taxon>
        <taxon>Gigasporaceae</taxon>
        <taxon>Cetraspora</taxon>
    </lineage>
</organism>
<name>A0ACA9RAB1_9GLOM</name>
<protein>
    <submittedName>
        <fullName evidence="1">3063_t:CDS:1</fullName>
    </submittedName>
</protein>